<evidence type="ECO:0000313" key="1">
    <source>
        <dbReference type="EMBL" id="KAI9916268.1"/>
    </source>
</evidence>
<gene>
    <name evidence="1" type="ORF">PsorP6_017098</name>
</gene>
<reference evidence="1 2" key="1">
    <citation type="journal article" date="2022" name="bioRxiv">
        <title>The genome of the oomycete Peronosclerospora sorghi, a cosmopolitan pathogen of maize and sorghum, is inflated with dispersed pseudogenes.</title>
        <authorList>
            <person name="Fletcher K."/>
            <person name="Martin F."/>
            <person name="Isakeit T."/>
            <person name="Cavanaugh K."/>
            <person name="Magill C."/>
            <person name="Michelmore R."/>
        </authorList>
    </citation>
    <scope>NUCLEOTIDE SEQUENCE [LARGE SCALE GENOMIC DNA]</scope>
    <source>
        <strain evidence="1">P6</strain>
    </source>
</reference>
<comment type="caution">
    <text evidence="1">The sequence shown here is derived from an EMBL/GenBank/DDBJ whole genome shotgun (WGS) entry which is preliminary data.</text>
</comment>
<accession>A0ACC0WBR7</accession>
<dbReference type="EMBL" id="CM047581">
    <property type="protein sequence ID" value="KAI9916268.1"/>
    <property type="molecule type" value="Genomic_DNA"/>
</dbReference>
<proteinExistence type="predicted"/>
<dbReference type="Proteomes" id="UP001163321">
    <property type="component" value="Chromosome 2"/>
</dbReference>
<keyword evidence="2" id="KW-1185">Reference proteome</keyword>
<evidence type="ECO:0000313" key="2">
    <source>
        <dbReference type="Proteomes" id="UP001163321"/>
    </source>
</evidence>
<name>A0ACC0WBR7_9STRA</name>
<protein>
    <submittedName>
        <fullName evidence="1">Uncharacterized protein</fullName>
    </submittedName>
</protein>
<sequence>MPKLSARVSLLRTLDRYSKSLIRLSVLVYVFGESEDEDSSETRSDADTSDTTESEWTSESDDEILEVLYWKEQVKTNRYLTRNSIARAPNVFDFHMNQLDGPRFKQEFRMSKGAFVQIVSLIKDNHVFHNNSRNPQRPVNEQLIVTLKRFGGFGNGASVGMLARFFRISEGTV</sequence>
<organism evidence="1 2">
    <name type="scientific">Peronosclerospora sorghi</name>
    <dbReference type="NCBI Taxonomy" id="230839"/>
    <lineage>
        <taxon>Eukaryota</taxon>
        <taxon>Sar</taxon>
        <taxon>Stramenopiles</taxon>
        <taxon>Oomycota</taxon>
        <taxon>Peronosporomycetes</taxon>
        <taxon>Peronosporales</taxon>
        <taxon>Peronosporaceae</taxon>
        <taxon>Peronosclerospora</taxon>
    </lineage>
</organism>